<proteinExistence type="predicted"/>
<dbReference type="EMBL" id="BAABUJ010000012">
    <property type="protein sequence ID" value="GAA5799145.1"/>
    <property type="molecule type" value="Genomic_DNA"/>
</dbReference>
<evidence type="ECO:0000313" key="2">
    <source>
        <dbReference type="Proteomes" id="UP001476247"/>
    </source>
</evidence>
<dbReference type="Proteomes" id="UP001476247">
    <property type="component" value="Unassembled WGS sequence"/>
</dbReference>
<organism evidence="1 2">
    <name type="scientific">Helicostylum pulchrum</name>
    <dbReference type="NCBI Taxonomy" id="562976"/>
    <lineage>
        <taxon>Eukaryota</taxon>
        <taxon>Fungi</taxon>
        <taxon>Fungi incertae sedis</taxon>
        <taxon>Mucoromycota</taxon>
        <taxon>Mucoromycotina</taxon>
        <taxon>Mucoromycetes</taxon>
        <taxon>Mucorales</taxon>
        <taxon>Mucorineae</taxon>
        <taxon>Mucoraceae</taxon>
        <taxon>Helicostylum</taxon>
    </lineage>
</organism>
<comment type="caution">
    <text evidence="1">The sequence shown here is derived from an EMBL/GenBank/DDBJ whole genome shotgun (WGS) entry which is preliminary data.</text>
</comment>
<evidence type="ECO:0000313" key="1">
    <source>
        <dbReference type="EMBL" id="GAA5799145.1"/>
    </source>
</evidence>
<sequence length="209" mass="23671">MGTGAHENFIKLRSCRWWFYNGGSNTVHGEIFLPEETDTYSIQRLNDDCPINTEKGTGLLNFDQTYTNAVYASEEFSRLPPTLLTSEDTLHTLGNPAGNFQIITMNTCKYGRAFYEEQLSYTVNILYGDAAHPIKNQCIHPDDVNLTKRNTLFCPYLDPVDMEREIQHGTSTVDLDEFADAEQSYKPAYCGEVIGITLYQLLLDDVDKA</sequence>
<name>A0ABP9XXU4_9FUNG</name>
<reference evidence="1 2" key="1">
    <citation type="submission" date="2024-04" db="EMBL/GenBank/DDBJ databases">
        <title>genome sequences of Mucor flavus KT1a and Helicostylum pulchrum KT1b strains isolation_sourced from the surface of a dry-aged beef.</title>
        <authorList>
            <person name="Toyotome T."/>
            <person name="Hosono M."/>
            <person name="Torimaru M."/>
            <person name="Fukuda K."/>
            <person name="Mikami N."/>
        </authorList>
    </citation>
    <scope>NUCLEOTIDE SEQUENCE [LARGE SCALE GENOMIC DNA]</scope>
    <source>
        <strain evidence="1 2">KT1b</strain>
    </source>
</reference>
<accession>A0ABP9XXU4</accession>
<gene>
    <name evidence="1" type="ORF">HPULCUR_004555</name>
</gene>
<protein>
    <submittedName>
        <fullName evidence="1">Uncharacterized protein</fullName>
    </submittedName>
</protein>
<keyword evidence="2" id="KW-1185">Reference proteome</keyword>